<gene>
    <name evidence="10" type="ORF">GBO79_04585</name>
    <name evidence="11" type="ORF">ITQ97_03485</name>
    <name evidence="12" type="ORF">PWB86_05605</name>
</gene>
<organism evidence="11 14">
    <name type="scientific">Pediococcus pentosaceus</name>
    <dbReference type="NCBI Taxonomy" id="1255"/>
    <lineage>
        <taxon>Bacteria</taxon>
        <taxon>Bacillati</taxon>
        <taxon>Bacillota</taxon>
        <taxon>Bacilli</taxon>
        <taxon>Lactobacillales</taxon>
        <taxon>Lactobacillaceae</taxon>
        <taxon>Pediococcus</taxon>
    </lineage>
</organism>
<dbReference type="PANTHER" id="PTHR43429:SF1">
    <property type="entry name" value="NAD(P)H SULFUR OXIDOREDUCTASE (COA-DEPENDENT)"/>
    <property type="match status" value="1"/>
</dbReference>
<dbReference type="Pfam" id="PF07992">
    <property type="entry name" value="Pyr_redox_2"/>
    <property type="match status" value="1"/>
</dbReference>
<keyword evidence="6" id="KW-0558">Oxidation</keyword>
<dbReference type="PRINTS" id="PR00411">
    <property type="entry name" value="PNDRDTASEI"/>
</dbReference>
<dbReference type="InterPro" id="IPR036188">
    <property type="entry name" value="FAD/NAD-bd_sf"/>
</dbReference>
<dbReference type="InterPro" id="IPR023753">
    <property type="entry name" value="FAD/NAD-binding_dom"/>
</dbReference>
<evidence type="ECO:0000313" key="14">
    <source>
        <dbReference type="Proteomes" id="UP000743107"/>
    </source>
</evidence>
<dbReference type="Proteomes" id="UP000472573">
    <property type="component" value="Unassembled WGS sequence"/>
</dbReference>
<dbReference type="EMBL" id="CP118739">
    <property type="protein sequence ID" value="WEA56677.1"/>
    <property type="molecule type" value="Genomic_DNA"/>
</dbReference>
<name>A0A0R2HJ70_PEDPE</name>
<dbReference type="EMBL" id="WENB01000002">
    <property type="protein sequence ID" value="KAF0414148.1"/>
    <property type="molecule type" value="Genomic_DNA"/>
</dbReference>
<accession>A0A0R2HJ70</accession>
<evidence type="ECO:0000259" key="8">
    <source>
        <dbReference type="Pfam" id="PF02852"/>
    </source>
</evidence>
<reference evidence="10" key="2">
    <citation type="submission" date="2019-12" db="EMBL/GenBank/DDBJ databases">
        <title>SpeciesPrimer: A bioinformatics pipeline dedicated to the design of qPCR primers for the quantification of bacterial species.</title>
        <authorList>
            <person name="Dreier M."/>
            <person name="Berthoud H."/>
            <person name="Shani N."/>
            <person name="Wechsler D."/>
            <person name="Junier P."/>
        </authorList>
    </citation>
    <scope>NUCLEOTIDE SEQUENCE</scope>
    <source>
        <strain evidence="10">FAM13073</strain>
    </source>
</reference>
<dbReference type="Gene3D" id="3.50.50.60">
    <property type="entry name" value="FAD/NAD(P)-binding domain"/>
    <property type="match status" value="2"/>
</dbReference>
<feature type="domain" description="Pyridine nucleotide-disulphide oxidoreductase dimerisation" evidence="8">
    <location>
        <begin position="331"/>
        <end position="417"/>
    </location>
</feature>
<reference evidence="11" key="4">
    <citation type="submission" date="2020-11" db="EMBL/GenBank/DDBJ databases">
        <title>Antibiotic susceptibility profiles of Pediococcus pentosaceus from various origins and their implications for the safety assessment of strains with food-technology applications.</title>
        <authorList>
            <person name="Shani N."/>
            <person name="Oberhaensli S."/>
            <person name="Arias E."/>
        </authorList>
    </citation>
    <scope>NUCLEOTIDE SEQUENCE</scope>
    <source>
        <strain evidence="11">FAM 19164</strain>
    </source>
</reference>
<reference evidence="13" key="3">
    <citation type="submission" date="2020-03" db="EMBL/GenBank/DDBJ databases">
        <title>SpeciesPrimer: A bioinformatics pipeline dedicated to the design of qPCR primers for the quantification of bacterial species.</title>
        <authorList>
            <person name="Dreier M."/>
            <person name="Berthoud H."/>
            <person name="Shani N."/>
            <person name="Wechsler D."/>
            <person name="Junier P."/>
        </authorList>
    </citation>
    <scope>NUCLEOTIDE SEQUENCE [LARGE SCALE GENOMIC DNA]</scope>
    <source>
        <strain evidence="13">FAM13073</strain>
    </source>
</reference>
<dbReference type="Proteomes" id="UP000743107">
    <property type="component" value="Unassembled WGS sequence"/>
</dbReference>
<keyword evidence="4" id="KW-0274">FAD</keyword>
<reference evidence="12 15" key="5">
    <citation type="submission" date="2023-02" db="EMBL/GenBank/DDBJ databases">
        <title>Comparative genomics and fermentation flavor characterization of five lactic acid bacteria reveal flavor biosynthesis metabolic pathways in fermented muskmelon puree.</title>
        <authorList>
            <person name="Yuan L."/>
            <person name="Li M."/>
            <person name="Xu X."/>
            <person name="Lao F."/>
            <person name="Wu J."/>
        </authorList>
    </citation>
    <scope>NUCLEOTIDE SEQUENCE [LARGE SCALE GENOMIC DNA]</scope>
    <source>
        <strain evidence="12 15">Ca-4</strain>
    </source>
</reference>
<sequence length="448" mass="50371">MKVAIIGCTHAGTAAVREILRQNPDTEVDIYERNNNISFLSCGIALYLNGRVKRLEDMMYDDAEDLRSEKIRVNLRHDVLKIDRNQKEILVQNMEDYSIRREHYDKLVMCTGSAVTLPPIKGINHKRVMLCKNYEQAQTLHQVLKPHQRVALIGGGYVNAELAESLSDLGCQVTLYHSHDVILNNYVDVQLSKMLVEILEDHGVKVKLNSKVASFTDQKDSLLVTTIHDQNEEVDVAIVSKGFIPVTNLLEGQVKMSRNGAILTNEYGQTSDPDIYAAGDARTVHYNPTDTDSYIPLATNAIRQGKLVGINIFGNRWPEIGSQGTSGLQLFGYTLATTGLTYQRALDAGLKVKYISYEDNYRPEFMPTTEKINSIIVYEQDSLKVLGAQFFSEHNVSQLANTMSLAIQNQNTLKDLAFVDMLFQPYYDRPFNFINLVAQAGLQQEGLI</sequence>
<evidence type="ECO:0000256" key="1">
    <source>
        <dbReference type="ARBA" id="ARBA00001974"/>
    </source>
</evidence>
<dbReference type="Proteomes" id="UP001214131">
    <property type="component" value="Chromosome"/>
</dbReference>
<dbReference type="OMA" id="YERRTHQ"/>
<evidence type="ECO:0000313" key="15">
    <source>
        <dbReference type="Proteomes" id="UP001214131"/>
    </source>
</evidence>
<dbReference type="PANTHER" id="PTHR43429">
    <property type="entry name" value="PYRIDINE NUCLEOTIDE-DISULFIDE OXIDOREDUCTASE DOMAIN-CONTAINING"/>
    <property type="match status" value="1"/>
</dbReference>
<dbReference type="Gene3D" id="3.30.390.30">
    <property type="match status" value="1"/>
</dbReference>
<comment type="cofactor">
    <cofactor evidence="1">
        <name>FAD</name>
        <dbReference type="ChEBI" id="CHEBI:57692"/>
    </cofactor>
</comment>
<dbReference type="PRINTS" id="PR00368">
    <property type="entry name" value="FADPNR"/>
</dbReference>
<dbReference type="SUPFAM" id="SSF51905">
    <property type="entry name" value="FAD/NAD(P)-binding domain"/>
    <property type="match status" value="1"/>
</dbReference>
<reference evidence="10" key="1">
    <citation type="submission" date="2019-10" db="EMBL/GenBank/DDBJ databases">
        <authorList>
            <person name="Irmler S."/>
            <person name="Berthoud H."/>
            <person name="Roetschi A."/>
            <person name="Arias E."/>
            <person name="Shani N."/>
            <person name="Wuethrich D."/>
            <person name="Bruggmann R."/>
        </authorList>
    </citation>
    <scope>NUCLEOTIDE SEQUENCE</scope>
    <source>
        <strain evidence="10">FAM13073</strain>
    </source>
</reference>
<evidence type="ECO:0000256" key="5">
    <source>
        <dbReference type="ARBA" id="ARBA00023002"/>
    </source>
</evidence>
<dbReference type="InterPro" id="IPR004099">
    <property type="entry name" value="Pyr_nucl-diS_OxRdtase_dimer"/>
</dbReference>
<protein>
    <submittedName>
        <fullName evidence="11">FAD-dependent oxidoreductase</fullName>
    </submittedName>
    <submittedName>
        <fullName evidence="10">NADH oxidase</fullName>
    </submittedName>
</protein>
<proteinExistence type="inferred from homology"/>
<dbReference type="InterPro" id="IPR016156">
    <property type="entry name" value="FAD/NAD-linked_Rdtase_dimer_sf"/>
</dbReference>
<dbReference type="Pfam" id="PF02852">
    <property type="entry name" value="Pyr_redox_dim"/>
    <property type="match status" value="1"/>
</dbReference>
<feature type="domain" description="FAD/NAD(P)-binding" evidence="9">
    <location>
        <begin position="1"/>
        <end position="305"/>
    </location>
</feature>
<evidence type="ECO:0000256" key="7">
    <source>
        <dbReference type="ARBA" id="ARBA00023284"/>
    </source>
</evidence>
<evidence type="ECO:0000256" key="3">
    <source>
        <dbReference type="ARBA" id="ARBA00022630"/>
    </source>
</evidence>
<dbReference type="GO" id="GO:0016491">
    <property type="term" value="F:oxidoreductase activity"/>
    <property type="evidence" value="ECO:0007669"/>
    <property type="project" value="UniProtKB-KW"/>
</dbReference>
<evidence type="ECO:0000259" key="9">
    <source>
        <dbReference type="Pfam" id="PF07992"/>
    </source>
</evidence>
<dbReference type="RefSeq" id="WP_002832932.1">
    <property type="nucleotide sequence ID" value="NZ_BJZY01000001.1"/>
</dbReference>
<evidence type="ECO:0000256" key="2">
    <source>
        <dbReference type="ARBA" id="ARBA00009130"/>
    </source>
</evidence>
<evidence type="ECO:0000313" key="11">
    <source>
        <dbReference type="EMBL" id="MBF7126882.1"/>
    </source>
</evidence>
<comment type="similarity">
    <text evidence="2">Belongs to the class-III pyridine nucleotide-disulfide oxidoreductase family.</text>
</comment>
<evidence type="ECO:0000313" key="13">
    <source>
        <dbReference type="Proteomes" id="UP000472573"/>
    </source>
</evidence>
<keyword evidence="13" id="KW-1185">Reference proteome</keyword>
<dbReference type="InterPro" id="IPR050260">
    <property type="entry name" value="FAD-bd_OxRdtase"/>
</dbReference>
<evidence type="ECO:0000256" key="4">
    <source>
        <dbReference type="ARBA" id="ARBA00022827"/>
    </source>
</evidence>
<dbReference type="GeneID" id="33063023"/>
<evidence type="ECO:0000313" key="12">
    <source>
        <dbReference type="EMBL" id="WEA56677.1"/>
    </source>
</evidence>
<evidence type="ECO:0000313" key="10">
    <source>
        <dbReference type="EMBL" id="KAF0414148.1"/>
    </source>
</evidence>
<evidence type="ECO:0000256" key="6">
    <source>
        <dbReference type="ARBA" id="ARBA00023097"/>
    </source>
</evidence>
<dbReference type="SUPFAM" id="SSF55424">
    <property type="entry name" value="FAD/NAD-linked reductases, dimerisation (C-terminal) domain"/>
    <property type="match status" value="1"/>
</dbReference>
<dbReference type="EMBL" id="JADOFV010000002">
    <property type="protein sequence ID" value="MBF7126882.1"/>
    <property type="molecule type" value="Genomic_DNA"/>
</dbReference>
<keyword evidence="3" id="KW-0285">Flavoprotein</keyword>
<dbReference type="AlphaFoldDB" id="A0A0R2HJ70"/>
<keyword evidence="7" id="KW-0676">Redox-active center</keyword>
<keyword evidence="5" id="KW-0560">Oxidoreductase</keyword>